<accession>A0A0J1FPA0</accession>
<dbReference type="EMBL" id="LDZY01000011">
    <property type="protein sequence ID" value="KLU64793.1"/>
    <property type="molecule type" value="Genomic_DNA"/>
</dbReference>
<proteinExistence type="predicted"/>
<organism evidence="1 2">
    <name type="scientific">Desulfosporosinus acididurans</name>
    <dbReference type="NCBI Taxonomy" id="476652"/>
    <lineage>
        <taxon>Bacteria</taxon>
        <taxon>Bacillati</taxon>
        <taxon>Bacillota</taxon>
        <taxon>Clostridia</taxon>
        <taxon>Eubacteriales</taxon>
        <taxon>Desulfitobacteriaceae</taxon>
        <taxon>Desulfosporosinus</taxon>
    </lineage>
</organism>
<protein>
    <submittedName>
        <fullName evidence="1">Uncharacterized protein</fullName>
    </submittedName>
</protein>
<sequence>MAGFGFPPFGVPPFGAPPFNAILFDTLPIGARIVIGTDSSTWVGNYGGVIDGVAFVTNARLFSNIGNQIDGIQSVVRIPVRQITYVSY</sequence>
<name>A0A0J1FPA0_9FIRM</name>
<evidence type="ECO:0000313" key="2">
    <source>
        <dbReference type="Proteomes" id="UP000036356"/>
    </source>
</evidence>
<dbReference type="PATRIC" id="fig|476652.3.peg.3284"/>
<dbReference type="RefSeq" id="WP_047810952.1">
    <property type="nucleotide sequence ID" value="NZ_LDZY01000011.1"/>
</dbReference>
<dbReference type="Proteomes" id="UP000036356">
    <property type="component" value="Unassembled WGS sequence"/>
</dbReference>
<keyword evidence="2" id="KW-1185">Reference proteome</keyword>
<evidence type="ECO:0000313" key="1">
    <source>
        <dbReference type="EMBL" id="KLU64793.1"/>
    </source>
</evidence>
<dbReference type="AlphaFoldDB" id="A0A0J1FPA0"/>
<comment type="caution">
    <text evidence="1">The sequence shown here is derived from an EMBL/GenBank/DDBJ whole genome shotgun (WGS) entry which is preliminary data.</text>
</comment>
<gene>
    <name evidence="1" type="ORF">DEAC_c31210</name>
</gene>
<reference evidence="1 2" key="1">
    <citation type="submission" date="2015-06" db="EMBL/GenBank/DDBJ databases">
        <title>Draft genome of the moderately acidophilic sulfate reducer Candidatus Desulfosporosinus acididurans strain M1.</title>
        <authorList>
            <person name="Poehlein A."/>
            <person name="Petzsch P."/>
            <person name="Johnson B.D."/>
            <person name="Schloemann M."/>
            <person name="Daniel R."/>
            <person name="Muehling M."/>
        </authorList>
    </citation>
    <scope>NUCLEOTIDE SEQUENCE [LARGE SCALE GENOMIC DNA]</scope>
    <source>
        <strain evidence="1 2">M1</strain>
    </source>
</reference>